<dbReference type="EMBL" id="KI964016">
    <property type="protein sequence ID" value="EUC43901.1"/>
    <property type="molecule type" value="Genomic_DNA"/>
</dbReference>
<dbReference type="KEGG" id="bor:COCMIDRAFT_6680"/>
<organism evidence="2 3">
    <name type="scientific">Bipolaris oryzae ATCC 44560</name>
    <dbReference type="NCBI Taxonomy" id="930090"/>
    <lineage>
        <taxon>Eukaryota</taxon>
        <taxon>Fungi</taxon>
        <taxon>Dikarya</taxon>
        <taxon>Ascomycota</taxon>
        <taxon>Pezizomycotina</taxon>
        <taxon>Dothideomycetes</taxon>
        <taxon>Pleosporomycetidae</taxon>
        <taxon>Pleosporales</taxon>
        <taxon>Pleosporineae</taxon>
        <taxon>Pleosporaceae</taxon>
        <taxon>Bipolaris</taxon>
    </lineage>
</organism>
<gene>
    <name evidence="2" type="ORF">COCMIDRAFT_6680</name>
</gene>
<feature type="compositionally biased region" description="Low complexity" evidence="1">
    <location>
        <begin position="64"/>
        <end position="74"/>
    </location>
</feature>
<reference evidence="2 3" key="1">
    <citation type="journal article" date="2013" name="PLoS Genet.">
        <title>Comparative genome structure, secondary metabolite, and effector coding capacity across Cochliobolus pathogens.</title>
        <authorList>
            <person name="Condon B.J."/>
            <person name="Leng Y."/>
            <person name="Wu D."/>
            <person name="Bushley K.E."/>
            <person name="Ohm R.A."/>
            <person name="Otillar R."/>
            <person name="Martin J."/>
            <person name="Schackwitz W."/>
            <person name="Grimwood J."/>
            <person name="MohdZainudin N."/>
            <person name="Xue C."/>
            <person name="Wang R."/>
            <person name="Manning V.A."/>
            <person name="Dhillon B."/>
            <person name="Tu Z.J."/>
            <person name="Steffenson B.J."/>
            <person name="Salamov A."/>
            <person name="Sun H."/>
            <person name="Lowry S."/>
            <person name="LaButti K."/>
            <person name="Han J."/>
            <person name="Copeland A."/>
            <person name="Lindquist E."/>
            <person name="Barry K."/>
            <person name="Schmutz J."/>
            <person name="Baker S.E."/>
            <person name="Ciuffetti L.M."/>
            <person name="Grigoriev I.V."/>
            <person name="Zhong S."/>
            <person name="Turgeon B.G."/>
        </authorList>
    </citation>
    <scope>NUCLEOTIDE SEQUENCE [LARGE SCALE GENOMIC DNA]</scope>
    <source>
        <strain evidence="2 3">ATCC 44560</strain>
    </source>
</reference>
<sequence>MTPQQTKKAAKTKRVPPKVKRNTRSHQTRTSPQKSPSQTTYIKQEEIEETLLPTPRHTTHAHLAPTQKPSSTTSKVKKTAAYPKTPLNTTHPLSMPIVRNMIRRAEFREYVALGITPLEGKRRGTVQEPQSTTNLLDDEDLDEFLAKTWQDCRNDQESEGLRWLRRQLWGEGKWALRTEHEEDVLFVASALGEEEWRALWA</sequence>
<dbReference type="Proteomes" id="UP000054032">
    <property type="component" value="Unassembled WGS sequence"/>
</dbReference>
<evidence type="ECO:0000313" key="2">
    <source>
        <dbReference type="EMBL" id="EUC43901.1"/>
    </source>
</evidence>
<feature type="compositionally biased region" description="Polar residues" evidence="1">
    <location>
        <begin position="28"/>
        <end position="42"/>
    </location>
</feature>
<accession>W6ZJY6</accession>
<feature type="region of interest" description="Disordered" evidence="1">
    <location>
        <begin position="1"/>
        <end position="88"/>
    </location>
</feature>
<dbReference type="OrthoDB" id="10389213at2759"/>
<name>W6ZJY6_COCMI</name>
<dbReference type="GeneID" id="19125039"/>
<evidence type="ECO:0000313" key="3">
    <source>
        <dbReference type="Proteomes" id="UP000054032"/>
    </source>
</evidence>
<evidence type="ECO:0000256" key="1">
    <source>
        <dbReference type="SAM" id="MobiDB-lite"/>
    </source>
</evidence>
<keyword evidence="3" id="KW-1185">Reference proteome</keyword>
<dbReference type="RefSeq" id="XP_007689543.1">
    <property type="nucleotide sequence ID" value="XM_007691353.1"/>
</dbReference>
<dbReference type="AlphaFoldDB" id="W6ZJY6"/>
<protein>
    <submittedName>
        <fullName evidence="2">Uncharacterized protein</fullName>
    </submittedName>
</protein>
<proteinExistence type="predicted"/>
<feature type="compositionally biased region" description="Basic residues" evidence="1">
    <location>
        <begin position="8"/>
        <end position="27"/>
    </location>
</feature>
<dbReference type="HOGENOM" id="CLU_130501_0_0_1"/>